<accession>A0AAD8WN00</accession>
<protein>
    <submittedName>
        <fullName evidence="2">Uncharacterized protein</fullName>
    </submittedName>
</protein>
<evidence type="ECO:0000313" key="2">
    <source>
        <dbReference type="EMBL" id="KAK1668454.1"/>
    </source>
</evidence>
<evidence type="ECO:0000256" key="1">
    <source>
        <dbReference type="SAM" id="MobiDB-lite"/>
    </source>
</evidence>
<reference evidence="2" key="1">
    <citation type="submission" date="2023-07" db="EMBL/GenBank/DDBJ databases">
        <title>A chromosome-level genome assembly of Lolium multiflorum.</title>
        <authorList>
            <person name="Chen Y."/>
            <person name="Copetti D."/>
            <person name="Kolliker R."/>
            <person name="Studer B."/>
        </authorList>
    </citation>
    <scope>NUCLEOTIDE SEQUENCE</scope>
    <source>
        <strain evidence="2">02402/16</strain>
        <tissue evidence="2">Leaf</tissue>
    </source>
</reference>
<name>A0AAD8WN00_LOLMU</name>
<evidence type="ECO:0000313" key="3">
    <source>
        <dbReference type="Proteomes" id="UP001231189"/>
    </source>
</evidence>
<feature type="compositionally biased region" description="Basic and acidic residues" evidence="1">
    <location>
        <begin position="81"/>
        <end position="95"/>
    </location>
</feature>
<keyword evidence="3" id="KW-1185">Reference proteome</keyword>
<dbReference type="EMBL" id="JAUUTY010000003">
    <property type="protein sequence ID" value="KAK1668454.1"/>
    <property type="molecule type" value="Genomic_DNA"/>
</dbReference>
<organism evidence="2 3">
    <name type="scientific">Lolium multiflorum</name>
    <name type="common">Italian ryegrass</name>
    <name type="synonym">Lolium perenne subsp. multiflorum</name>
    <dbReference type="NCBI Taxonomy" id="4521"/>
    <lineage>
        <taxon>Eukaryota</taxon>
        <taxon>Viridiplantae</taxon>
        <taxon>Streptophyta</taxon>
        <taxon>Embryophyta</taxon>
        <taxon>Tracheophyta</taxon>
        <taxon>Spermatophyta</taxon>
        <taxon>Magnoliopsida</taxon>
        <taxon>Liliopsida</taxon>
        <taxon>Poales</taxon>
        <taxon>Poaceae</taxon>
        <taxon>BOP clade</taxon>
        <taxon>Pooideae</taxon>
        <taxon>Poodae</taxon>
        <taxon>Poeae</taxon>
        <taxon>Poeae Chloroplast Group 2 (Poeae type)</taxon>
        <taxon>Loliodinae</taxon>
        <taxon>Loliinae</taxon>
        <taxon>Lolium</taxon>
    </lineage>
</organism>
<sequence>MQGGALLQAGGAGGAGGRGDARVVRGVPVEQWKTRNDLAAAEETYQEAIAAEPSNGHHAAAYVHFLWKTGGEDTCYPSTDARARSVPEDGRRKSI</sequence>
<dbReference type="AlphaFoldDB" id="A0AAD8WN00"/>
<feature type="region of interest" description="Disordered" evidence="1">
    <location>
        <begin position="76"/>
        <end position="95"/>
    </location>
</feature>
<proteinExistence type="predicted"/>
<dbReference type="Proteomes" id="UP001231189">
    <property type="component" value="Unassembled WGS sequence"/>
</dbReference>
<comment type="caution">
    <text evidence="2">The sequence shown here is derived from an EMBL/GenBank/DDBJ whole genome shotgun (WGS) entry which is preliminary data.</text>
</comment>
<gene>
    <name evidence="2" type="ORF">QYE76_056613</name>
</gene>
<feature type="region of interest" description="Disordered" evidence="1">
    <location>
        <begin position="1"/>
        <end position="22"/>
    </location>
</feature>